<accession>A0A1Y2PEQ7</accession>
<comment type="caution">
    <text evidence="1">The sequence shown here is derived from an EMBL/GenBank/DDBJ whole genome shotgun (WGS) entry which is preliminary data.</text>
</comment>
<dbReference type="InParanoid" id="A0A1Y2PEQ7"/>
<evidence type="ECO:0000313" key="2">
    <source>
        <dbReference type="Proteomes" id="UP000194221"/>
    </source>
</evidence>
<evidence type="ECO:0000313" key="1">
    <source>
        <dbReference type="EMBL" id="OSY88660.1"/>
    </source>
</evidence>
<evidence type="ECO:0008006" key="3">
    <source>
        <dbReference type="Google" id="ProtNLM"/>
    </source>
</evidence>
<dbReference type="RefSeq" id="WP_086029461.1">
    <property type="nucleotide sequence ID" value="NZ_LAPZ01000002.1"/>
</dbReference>
<dbReference type="STRING" id="1635173.WH52_03000"/>
<protein>
    <recommendedName>
        <fullName evidence="3">Adhesin domain-containing protein</fullName>
    </recommendedName>
</protein>
<proteinExistence type="predicted"/>
<organism evidence="1 2">
    <name type="scientific">Tenacibaculum holothuriorum</name>
    <dbReference type="NCBI Taxonomy" id="1635173"/>
    <lineage>
        <taxon>Bacteria</taxon>
        <taxon>Pseudomonadati</taxon>
        <taxon>Bacteroidota</taxon>
        <taxon>Flavobacteriia</taxon>
        <taxon>Flavobacteriales</taxon>
        <taxon>Flavobacteriaceae</taxon>
        <taxon>Tenacibaculum</taxon>
    </lineage>
</organism>
<keyword evidence="2" id="KW-1185">Reference proteome</keyword>
<dbReference type="AlphaFoldDB" id="A0A1Y2PEQ7"/>
<name>A0A1Y2PEQ7_9FLAO</name>
<dbReference type="Proteomes" id="UP000194221">
    <property type="component" value="Unassembled WGS sequence"/>
</dbReference>
<dbReference type="OrthoDB" id="1114934at2"/>
<sequence length="270" mass="29592">MKKTILIALLISGITFAQKKEYTHSLSGIKKVQIETGTKTKVTVGTSNRLVIKNLKSSHFNDNCNNCNHNNHHHSKEKNDKTKGLTAIYPGGKDNTNGYGFSIYKEENVLVVKDLKSHFQRHGVHIELPKNMNMSVDAGNLGSINIEGFSSEIEVQTNVGRITMKDVTGPLTVHGNVGPINIEFSKVNQSSPISISSSTSEIDVAIPANTKADLELKTNGTVYTNFDIQIPTKKGMKNVSGIKRINSSINNGGVKIKLRSSMGNIYLRKK</sequence>
<dbReference type="EMBL" id="LAPZ01000002">
    <property type="protein sequence ID" value="OSY88660.1"/>
    <property type="molecule type" value="Genomic_DNA"/>
</dbReference>
<gene>
    <name evidence="1" type="ORF">WH52_03000</name>
</gene>
<reference evidence="1 2" key="1">
    <citation type="submission" date="2015-03" db="EMBL/GenBank/DDBJ databases">
        <title>Genome sequence of Tenacibaculum sp. S2-2, isolated from intestinal microbiota of sea cucumber, Apostichopus japonicas.</title>
        <authorList>
            <person name="Shao Z."/>
            <person name="Wang L."/>
            <person name="Li X."/>
        </authorList>
    </citation>
    <scope>NUCLEOTIDE SEQUENCE [LARGE SCALE GENOMIC DNA]</scope>
    <source>
        <strain evidence="1 2">S2-2</strain>
    </source>
</reference>